<evidence type="ECO:0000256" key="1">
    <source>
        <dbReference type="SAM" id="Coils"/>
    </source>
</evidence>
<sequence length="223" mass="25644">MIIQRIIVRQLVLLPLLFCSALSASEQRYYRYINLEGNVVIDHRVPTDYAGHGYQVINAKGAVLEDVPRLLSADERAARVAQMIEEEQVRAAQQQAQKRDSNLLLRYSSVEDIEAAKARALRDLRIRISILQGKLRSLKQKIEASQVQAADLERQGREVDSALLKVMDDLRHELRSTEQNIASRKEEVAKVAAEYDSDIKRFEELLVLVELRRRKERGQLTER</sequence>
<feature type="coiled-coil region" evidence="1">
    <location>
        <begin position="121"/>
        <end position="194"/>
    </location>
</feature>
<dbReference type="AlphaFoldDB" id="A0A7W2YJW5"/>
<accession>A0A7W2YJW5</accession>
<name>A0A7W2YJW5_9GAMM</name>
<proteinExistence type="predicted"/>
<dbReference type="Proteomes" id="UP000539350">
    <property type="component" value="Unassembled WGS sequence"/>
</dbReference>
<gene>
    <name evidence="2" type="ORF">H2508_10735</name>
</gene>
<evidence type="ECO:0008006" key="4">
    <source>
        <dbReference type="Google" id="ProtNLM"/>
    </source>
</evidence>
<protein>
    <recommendedName>
        <fullName evidence="4">DUF4124 domain-containing protein</fullName>
    </recommendedName>
</protein>
<keyword evidence="1" id="KW-0175">Coiled coil</keyword>
<reference evidence="2 3" key="1">
    <citation type="submission" date="2020-07" db="EMBL/GenBank/DDBJ databases">
        <title>Halieaceae bacterium, F7430, whole genome shotgun sequencing project.</title>
        <authorList>
            <person name="Jiang S."/>
            <person name="Liu Z.W."/>
            <person name="Du Z.J."/>
        </authorList>
    </citation>
    <scope>NUCLEOTIDE SEQUENCE [LARGE SCALE GENOMIC DNA]</scope>
    <source>
        <strain evidence="2 3">F7430</strain>
    </source>
</reference>
<evidence type="ECO:0000313" key="2">
    <source>
        <dbReference type="EMBL" id="MBA6413585.1"/>
    </source>
</evidence>
<evidence type="ECO:0000313" key="3">
    <source>
        <dbReference type="Proteomes" id="UP000539350"/>
    </source>
</evidence>
<keyword evidence="3" id="KW-1185">Reference proteome</keyword>
<dbReference type="RefSeq" id="WP_182173072.1">
    <property type="nucleotide sequence ID" value="NZ_JACFXU010000014.1"/>
</dbReference>
<dbReference type="EMBL" id="JACFXU010000014">
    <property type="protein sequence ID" value="MBA6413585.1"/>
    <property type="molecule type" value="Genomic_DNA"/>
</dbReference>
<comment type="caution">
    <text evidence="2">The sequence shown here is derived from an EMBL/GenBank/DDBJ whole genome shotgun (WGS) entry which is preliminary data.</text>
</comment>
<organism evidence="2 3">
    <name type="scientific">Sediminihaliea albiluteola</name>
    <dbReference type="NCBI Taxonomy" id="2758564"/>
    <lineage>
        <taxon>Bacteria</taxon>
        <taxon>Pseudomonadati</taxon>
        <taxon>Pseudomonadota</taxon>
        <taxon>Gammaproteobacteria</taxon>
        <taxon>Cellvibrionales</taxon>
        <taxon>Halieaceae</taxon>
        <taxon>Sediminihaliea</taxon>
    </lineage>
</organism>